<accession>A0AAJ0HQW0</accession>
<evidence type="ECO:0000313" key="2">
    <source>
        <dbReference type="EMBL" id="KAK3359560.1"/>
    </source>
</evidence>
<evidence type="ECO:0008006" key="4">
    <source>
        <dbReference type="Google" id="ProtNLM"/>
    </source>
</evidence>
<gene>
    <name evidence="2" type="ORF">B0T25DRAFT_600672</name>
</gene>
<feature type="compositionally biased region" description="Acidic residues" evidence="1">
    <location>
        <begin position="314"/>
        <end position="327"/>
    </location>
</feature>
<evidence type="ECO:0000256" key="1">
    <source>
        <dbReference type="SAM" id="MobiDB-lite"/>
    </source>
</evidence>
<feature type="compositionally biased region" description="Basic and acidic residues" evidence="1">
    <location>
        <begin position="294"/>
        <end position="313"/>
    </location>
</feature>
<reference evidence="2" key="1">
    <citation type="journal article" date="2023" name="Mol. Phylogenet. Evol.">
        <title>Genome-scale phylogeny and comparative genomics of the fungal order Sordariales.</title>
        <authorList>
            <person name="Hensen N."/>
            <person name="Bonometti L."/>
            <person name="Westerberg I."/>
            <person name="Brannstrom I.O."/>
            <person name="Guillou S."/>
            <person name="Cros-Aarteil S."/>
            <person name="Calhoun S."/>
            <person name="Haridas S."/>
            <person name="Kuo A."/>
            <person name="Mondo S."/>
            <person name="Pangilinan J."/>
            <person name="Riley R."/>
            <person name="LaButti K."/>
            <person name="Andreopoulos B."/>
            <person name="Lipzen A."/>
            <person name="Chen C."/>
            <person name="Yan M."/>
            <person name="Daum C."/>
            <person name="Ng V."/>
            <person name="Clum A."/>
            <person name="Steindorff A."/>
            <person name="Ohm R.A."/>
            <person name="Martin F."/>
            <person name="Silar P."/>
            <person name="Natvig D.O."/>
            <person name="Lalanne C."/>
            <person name="Gautier V."/>
            <person name="Ament-Velasquez S.L."/>
            <person name="Kruys A."/>
            <person name="Hutchinson M.I."/>
            <person name="Powell A.J."/>
            <person name="Barry K."/>
            <person name="Miller A.N."/>
            <person name="Grigoriev I.V."/>
            <person name="Debuchy R."/>
            <person name="Gladieux P."/>
            <person name="Hiltunen Thoren M."/>
            <person name="Johannesson H."/>
        </authorList>
    </citation>
    <scope>NUCLEOTIDE SEQUENCE</scope>
    <source>
        <strain evidence="2">CBS 955.72</strain>
    </source>
</reference>
<dbReference type="Proteomes" id="UP001275084">
    <property type="component" value="Unassembled WGS sequence"/>
</dbReference>
<protein>
    <recommendedName>
        <fullName evidence="4">Glucan 1, 4-alpha-glucosidase</fullName>
    </recommendedName>
</protein>
<feature type="region of interest" description="Disordered" evidence="1">
    <location>
        <begin position="179"/>
        <end position="365"/>
    </location>
</feature>
<keyword evidence="3" id="KW-1185">Reference proteome</keyword>
<proteinExistence type="predicted"/>
<feature type="region of interest" description="Disordered" evidence="1">
    <location>
        <begin position="513"/>
        <end position="625"/>
    </location>
</feature>
<feature type="compositionally biased region" description="Polar residues" evidence="1">
    <location>
        <begin position="613"/>
        <end position="625"/>
    </location>
</feature>
<feature type="compositionally biased region" description="Polar residues" evidence="1">
    <location>
        <begin position="554"/>
        <end position="570"/>
    </location>
</feature>
<reference evidence="2" key="2">
    <citation type="submission" date="2023-06" db="EMBL/GenBank/DDBJ databases">
        <authorList>
            <consortium name="Lawrence Berkeley National Laboratory"/>
            <person name="Haridas S."/>
            <person name="Hensen N."/>
            <person name="Bonometti L."/>
            <person name="Westerberg I."/>
            <person name="Brannstrom I.O."/>
            <person name="Guillou S."/>
            <person name="Cros-Aarteil S."/>
            <person name="Calhoun S."/>
            <person name="Kuo A."/>
            <person name="Mondo S."/>
            <person name="Pangilinan J."/>
            <person name="Riley R."/>
            <person name="Labutti K."/>
            <person name="Andreopoulos B."/>
            <person name="Lipzen A."/>
            <person name="Chen C."/>
            <person name="Yanf M."/>
            <person name="Daum C."/>
            <person name="Ng V."/>
            <person name="Clum A."/>
            <person name="Steindorff A."/>
            <person name="Ohm R."/>
            <person name="Martin F."/>
            <person name="Silar P."/>
            <person name="Natvig D."/>
            <person name="Lalanne C."/>
            <person name="Gautier V."/>
            <person name="Ament-Velasquez S.L."/>
            <person name="Kruys A."/>
            <person name="Hutchinson M.I."/>
            <person name="Powell A.J."/>
            <person name="Barry K."/>
            <person name="Miller A.N."/>
            <person name="Grigoriev I.V."/>
            <person name="Debuchy R."/>
            <person name="Gladieux P."/>
            <person name="Thoren M.H."/>
            <person name="Johannesson H."/>
        </authorList>
    </citation>
    <scope>NUCLEOTIDE SEQUENCE</scope>
    <source>
        <strain evidence="2">CBS 955.72</strain>
    </source>
</reference>
<evidence type="ECO:0000313" key="3">
    <source>
        <dbReference type="Proteomes" id="UP001275084"/>
    </source>
</evidence>
<name>A0AAJ0HQW0_9PEZI</name>
<feature type="compositionally biased region" description="Low complexity" evidence="1">
    <location>
        <begin position="12"/>
        <end position="26"/>
    </location>
</feature>
<feature type="region of interest" description="Disordered" evidence="1">
    <location>
        <begin position="1"/>
        <end position="147"/>
    </location>
</feature>
<dbReference type="EMBL" id="JAUIQD010000002">
    <property type="protein sequence ID" value="KAK3359560.1"/>
    <property type="molecule type" value="Genomic_DNA"/>
</dbReference>
<feature type="compositionally biased region" description="Low complexity" evidence="1">
    <location>
        <begin position="343"/>
        <end position="362"/>
    </location>
</feature>
<feature type="compositionally biased region" description="Polar residues" evidence="1">
    <location>
        <begin position="68"/>
        <end position="77"/>
    </location>
</feature>
<dbReference type="AlphaFoldDB" id="A0AAJ0HQW0"/>
<sequence length="806" mass="85116">MDDPWGSPWTAPSPEKGGKPSSPTKSTKSDLEPPPRAFFSISNSPRIPAISGQSPWADDDDGIGDWASTDTPATTQSGWGGGWNAPSPNLASPLRHDEFSKPSPIAWPGSIALPKPANGSVPSLRQPSPDPWSADFSPSIAGSSTPRLVIDAPPLASVKRAETGAVDIGAELGLDRDWNEAELSEADNDNGALEQFPAGEHTAEKAILAENPVRISQDGVRPSVESGTQSHESPFGSLSGDDTDREDDRQDSPITSIDEDSKNRQPVARTTSGKVQQLVEKFDGLARALSEEPVTTKRERSESPIDLDQKESSDDAGEFGDFEDVDQDGPLLPSAPDRPATPKPAAACSTPTTSAASSPQSSRDSVIHMQQVLAAHGPVAFDVDLGNIEKLFSSEKSAFVTGVSGADPEVSDHIITDSFGEISERKTWYRVSRMGSLRKYNAGDDENYRLVAWPTSTIRQDTIKIVRRWMEEDSIAGRVTLGGGISKTQKNMFGWDSSAKPVTLDAVFGKRKGHSRATSLQPLAGPPLRKTSGSLRSPIHRPSSVTVPPVASFGWSSDSPTSPPLQTQPAKSIPPLSRPQSSTAAAIKIPPVAESLAPQEEDDDEWGEMVASPSDSKPAANSFQNLGNAFSAPPLGFTTLQPSTQPASLVIEAEGSSAASVGMVVASSSAASDPWQAVDFSVFESPPKEATTVSTAKPPKPGPPLPMMATPFTPSAPIPTFSPAPVTETPVASPGTELVARSTASKQLMSEHTFSPTTPLEISSPIALPVASTFDDDTDRSNGLAARNDAVGRIVANLPDLSYMLR</sequence>
<comment type="caution">
    <text evidence="2">The sequence shown here is derived from an EMBL/GenBank/DDBJ whole genome shotgun (WGS) entry which is preliminary data.</text>
</comment>
<feature type="non-terminal residue" evidence="2">
    <location>
        <position position="806"/>
    </location>
</feature>
<organism evidence="2 3">
    <name type="scientific">Lasiosphaeria hispida</name>
    <dbReference type="NCBI Taxonomy" id="260671"/>
    <lineage>
        <taxon>Eukaryota</taxon>
        <taxon>Fungi</taxon>
        <taxon>Dikarya</taxon>
        <taxon>Ascomycota</taxon>
        <taxon>Pezizomycotina</taxon>
        <taxon>Sordariomycetes</taxon>
        <taxon>Sordariomycetidae</taxon>
        <taxon>Sordariales</taxon>
        <taxon>Lasiosphaeriaceae</taxon>
        <taxon>Lasiosphaeria</taxon>
    </lineage>
</organism>